<dbReference type="Pfam" id="PF21130">
    <property type="entry name" value="YgfZ_barrel"/>
    <property type="match status" value="1"/>
</dbReference>
<dbReference type="Gene3D" id="3.30.70.1400">
    <property type="entry name" value="Aminomethyltransferase beta-barrel domains"/>
    <property type="match status" value="1"/>
</dbReference>
<accession>A0AAC9U2L2</accession>
<proteinExistence type="predicted"/>
<name>A0AAC9U2L2_9GAMM</name>
<dbReference type="SUPFAM" id="SSF103025">
    <property type="entry name" value="Folate-binding domain"/>
    <property type="match status" value="1"/>
</dbReference>
<dbReference type="Proteomes" id="UP000198233">
    <property type="component" value="Chromosome"/>
</dbReference>
<dbReference type="PANTHER" id="PTHR22602">
    <property type="entry name" value="TRANSFERASE CAF17, MITOCHONDRIAL-RELATED"/>
    <property type="match status" value="1"/>
</dbReference>
<dbReference type="InterPro" id="IPR017703">
    <property type="entry name" value="YgfZ/GCV_T_CS"/>
</dbReference>
<dbReference type="EMBL" id="CP022272">
    <property type="protein sequence ID" value="ASJ97752.1"/>
    <property type="molecule type" value="Genomic_DNA"/>
</dbReference>
<dbReference type="SUPFAM" id="SSF101790">
    <property type="entry name" value="Aminomethyltransferase beta-barrel domain"/>
    <property type="match status" value="1"/>
</dbReference>
<gene>
    <name evidence="2" type="ORF">CFF01_14820</name>
</gene>
<dbReference type="GO" id="GO:0016226">
    <property type="term" value="P:iron-sulfur cluster assembly"/>
    <property type="evidence" value="ECO:0007669"/>
    <property type="project" value="TreeGrafter"/>
</dbReference>
<evidence type="ECO:0000313" key="3">
    <source>
        <dbReference type="Proteomes" id="UP000198233"/>
    </source>
</evidence>
<evidence type="ECO:0000313" key="2">
    <source>
        <dbReference type="EMBL" id="ASJ97752.1"/>
    </source>
</evidence>
<dbReference type="InterPro" id="IPR048451">
    <property type="entry name" value="YgfZ_barrel"/>
</dbReference>
<evidence type="ECO:0000259" key="1">
    <source>
        <dbReference type="Pfam" id="PF21130"/>
    </source>
</evidence>
<dbReference type="RefSeq" id="WP_088905301.1">
    <property type="nucleotide sequence ID" value="NZ_CP022272.1"/>
</dbReference>
<dbReference type="InterPro" id="IPR029043">
    <property type="entry name" value="GcvT/YgfZ_C"/>
</dbReference>
<dbReference type="KEGG" id="smav:CFF01_14820"/>
<dbReference type="Gene3D" id="2.40.30.160">
    <property type="match status" value="1"/>
</dbReference>
<dbReference type="PANTHER" id="PTHR22602:SF0">
    <property type="entry name" value="TRANSFERASE CAF17, MITOCHONDRIAL-RELATED"/>
    <property type="match status" value="1"/>
</dbReference>
<dbReference type="AlphaFoldDB" id="A0AAC9U2L2"/>
<organism evidence="2 3">
    <name type="scientific">Shewanella marisflavi</name>
    <dbReference type="NCBI Taxonomy" id="260364"/>
    <lineage>
        <taxon>Bacteria</taxon>
        <taxon>Pseudomonadati</taxon>
        <taxon>Pseudomonadota</taxon>
        <taxon>Gammaproteobacteria</taxon>
        <taxon>Alteromonadales</taxon>
        <taxon>Shewanellaceae</taxon>
        <taxon>Shewanella</taxon>
    </lineage>
</organism>
<dbReference type="Gene3D" id="3.30.70.1630">
    <property type="match status" value="1"/>
</dbReference>
<dbReference type="NCBIfam" id="TIGR03317">
    <property type="entry name" value="ygfZ_signature"/>
    <property type="match status" value="1"/>
</dbReference>
<reference evidence="2 3" key="1">
    <citation type="submission" date="2017-06" db="EMBL/GenBank/DDBJ databases">
        <title>Complete genome sequence of Shewanella marisflavi EP1 associated with anaerobic 2,4-dinitrotoluene reduction and salt tolerance.</title>
        <authorList>
            <person name="Huang J."/>
        </authorList>
    </citation>
    <scope>NUCLEOTIDE SEQUENCE [LARGE SCALE GENOMIC DNA]</scope>
    <source>
        <strain evidence="2 3">EP1</strain>
    </source>
</reference>
<dbReference type="NCBIfam" id="NF007110">
    <property type="entry name" value="PRK09559.1"/>
    <property type="match status" value="1"/>
</dbReference>
<sequence length="323" mass="35712">MTLTVSQPQWSLTEKLPPVVFCQLSHLGLISVTGEQGRSFIHGQVTTDISSLTDDQWRWGAHCDPKGKMLASFRTFSHQKALLLLMPKETLALDLPQLQKYAVFSKAELVDDSANWLLLGVTGLDAANWMSQHFGELSPSLTTVPGGVILRDGERFILAIKREAQAELLAKIEQPIYDYSVWQAEEIAAGLPNIYARHQGQFVPQMCNLQAVDGISFTKGCYMGQETVARMKYRGGNKRALYIAKGTASHALRQDAQLEMQMEEGEGYRRAGSILESVQRDGQLLLTAVLPNDTAMSAKLRVAGDEASELSLVPLPYSLDEEE</sequence>
<dbReference type="InterPro" id="IPR045179">
    <property type="entry name" value="YgfZ/GcvT"/>
</dbReference>
<protein>
    <submittedName>
        <fullName evidence="2">tRNA-modifying protein YgfZ</fullName>
    </submittedName>
</protein>
<feature type="domain" description="tRNA-modifying protein YgfZ-like beta-barrel" evidence="1">
    <location>
        <begin position="237"/>
        <end position="305"/>
    </location>
</feature>